<dbReference type="InterPro" id="IPR013057">
    <property type="entry name" value="AA_transpt_TM"/>
</dbReference>
<evidence type="ECO:0000256" key="2">
    <source>
        <dbReference type="ARBA" id="ARBA00008066"/>
    </source>
</evidence>
<keyword evidence="4 7" id="KW-1133">Transmembrane helix</keyword>
<evidence type="ECO:0000256" key="1">
    <source>
        <dbReference type="ARBA" id="ARBA00004141"/>
    </source>
</evidence>
<evidence type="ECO:0000313" key="9">
    <source>
        <dbReference type="EMBL" id="KAF2035399.1"/>
    </source>
</evidence>
<sequence length="493" mass="52816">MATAREMEASASTSLTGTEQAGQPRVTGKFTATNEQGLLSQQASNSSYPEEQASSPAEADVFGNEEGAEVQYKTCEWYFQSIPSVGILAENVSLRVLALPQALAILGLVPGLLCILILGFIATYTGWIIGEFKLAHPSVQSFADCGMMIAGPIGREVMATGQVLILIFVMGAHILSFAIAMNAMTDHATCMIVFGVVGLLISFLLGLPRTFKNVSYFSIFSCLSIIVAVLVVMVAIGIQKPDMGNILAVRPNVPLVKGLGPVTNITLAYTGHVAFFSFQAELKNPRDFKKALFLEQGIAVTFYMTMSVVIYYYAGPLVASPALGSASPTITKVAFGIALPTIVVAGVVNGSVACKYIYVRIWAGTNVIHKNSFKSIGSWLAICAGAWLFSYILAESIPNFNIFLGLIGALFGSWFSYALPPCLWLYLHKGKLFSTKRETALTILNCFVFLLGVTIFSLGMWSSGVELSNGSGGKPFSCANNWKPVSWAAENGE</sequence>
<evidence type="ECO:0000256" key="7">
    <source>
        <dbReference type="SAM" id="Phobius"/>
    </source>
</evidence>
<feature type="transmembrane region" description="Helical" evidence="7">
    <location>
        <begin position="375"/>
        <end position="394"/>
    </location>
</feature>
<dbReference type="GO" id="GO:0016020">
    <property type="term" value="C:membrane"/>
    <property type="evidence" value="ECO:0007669"/>
    <property type="project" value="UniProtKB-SubCell"/>
</dbReference>
<feature type="transmembrane region" description="Helical" evidence="7">
    <location>
        <begin position="214"/>
        <end position="238"/>
    </location>
</feature>
<dbReference type="EMBL" id="ML978157">
    <property type="protein sequence ID" value="KAF2035399.1"/>
    <property type="molecule type" value="Genomic_DNA"/>
</dbReference>
<evidence type="ECO:0000259" key="8">
    <source>
        <dbReference type="Pfam" id="PF01490"/>
    </source>
</evidence>
<reference evidence="9" key="1">
    <citation type="journal article" date="2020" name="Stud. Mycol.">
        <title>101 Dothideomycetes genomes: a test case for predicting lifestyles and emergence of pathogens.</title>
        <authorList>
            <person name="Haridas S."/>
            <person name="Albert R."/>
            <person name="Binder M."/>
            <person name="Bloem J."/>
            <person name="Labutti K."/>
            <person name="Salamov A."/>
            <person name="Andreopoulos B."/>
            <person name="Baker S."/>
            <person name="Barry K."/>
            <person name="Bills G."/>
            <person name="Bluhm B."/>
            <person name="Cannon C."/>
            <person name="Castanera R."/>
            <person name="Culley D."/>
            <person name="Daum C."/>
            <person name="Ezra D."/>
            <person name="Gonzalez J."/>
            <person name="Henrissat B."/>
            <person name="Kuo A."/>
            <person name="Liang C."/>
            <person name="Lipzen A."/>
            <person name="Lutzoni F."/>
            <person name="Magnuson J."/>
            <person name="Mondo S."/>
            <person name="Nolan M."/>
            <person name="Ohm R."/>
            <person name="Pangilinan J."/>
            <person name="Park H.-J."/>
            <person name="Ramirez L."/>
            <person name="Alfaro M."/>
            <person name="Sun H."/>
            <person name="Tritt A."/>
            <person name="Yoshinaga Y."/>
            <person name="Zwiers L.-H."/>
            <person name="Turgeon B."/>
            <person name="Goodwin S."/>
            <person name="Spatafora J."/>
            <person name="Crous P."/>
            <person name="Grigoriev I."/>
        </authorList>
    </citation>
    <scope>NUCLEOTIDE SEQUENCE</scope>
    <source>
        <strain evidence="9">CBS 110217</strain>
    </source>
</reference>
<feature type="region of interest" description="Disordered" evidence="6">
    <location>
        <begin position="1"/>
        <end position="27"/>
    </location>
</feature>
<protein>
    <recommendedName>
        <fullName evidence="8">Amino acid transporter transmembrane domain-containing protein</fullName>
    </recommendedName>
</protein>
<evidence type="ECO:0000313" key="10">
    <source>
        <dbReference type="Proteomes" id="UP000799777"/>
    </source>
</evidence>
<keyword evidence="5 7" id="KW-0472">Membrane</keyword>
<evidence type="ECO:0000256" key="6">
    <source>
        <dbReference type="SAM" id="MobiDB-lite"/>
    </source>
</evidence>
<dbReference type="OrthoDB" id="294730at2759"/>
<comment type="caution">
    <text evidence="9">The sequence shown here is derived from an EMBL/GenBank/DDBJ whole genome shotgun (WGS) entry which is preliminary data.</text>
</comment>
<organism evidence="9 10">
    <name type="scientific">Setomelanomma holmii</name>
    <dbReference type="NCBI Taxonomy" id="210430"/>
    <lineage>
        <taxon>Eukaryota</taxon>
        <taxon>Fungi</taxon>
        <taxon>Dikarya</taxon>
        <taxon>Ascomycota</taxon>
        <taxon>Pezizomycotina</taxon>
        <taxon>Dothideomycetes</taxon>
        <taxon>Pleosporomycetidae</taxon>
        <taxon>Pleosporales</taxon>
        <taxon>Pleosporineae</taxon>
        <taxon>Phaeosphaeriaceae</taxon>
        <taxon>Setomelanomma</taxon>
    </lineage>
</organism>
<keyword evidence="10" id="KW-1185">Reference proteome</keyword>
<feature type="transmembrane region" description="Helical" evidence="7">
    <location>
        <begin position="157"/>
        <end position="181"/>
    </location>
</feature>
<comment type="similarity">
    <text evidence="2">Belongs to the amino acid/polyamine transporter 2 family.</text>
</comment>
<name>A0A9P4LU56_9PLEO</name>
<feature type="transmembrane region" description="Helical" evidence="7">
    <location>
        <begin position="103"/>
        <end position="129"/>
    </location>
</feature>
<feature type="transmembrane region" description="Helical" evidence="7">
    <location>
        <begin position="188"/>
        <end position="208"/>
    </location>
</feature>
<keyword evidence="3 7" id="KW-0812">Transmembrane</keyword>
<dbReference type="FunFam" id="1.20.1740.10:FF:000039">
    <property type="entry name" value="Neutral amino acid transporter (Eurofung)"/>
    <property type="match status" value="1"/>
</dbReference>
<dbReference type="Pfam" id="PF01490">
    <property type="entry name" value="Aa_trans"/>
    <property type="match status" value="1"/>
</dbReference>
<evidence type="ECO:0000256" key="4">
    <source>
        <dbReference type="ARBA" id="ARBA00022989"/>
    </source>
</evidence>
<dbReference type="PANTHER" id="PTHR22950:SF668">
    <property type="entry name" value="AMINO ACID TRANSPORTER (EUROFUNG)"/>
    <property type="match status" value="1"/>
</dbReference>
<feature type="transmembrane region" description="Helical" evidence="7">
    <location>
        <begin position="292"/>
        <end position="313"/>
    </location>
</feature>
<comment type="subcellular location">
    <subcellularLocation>
        <location evidence="1">Membrane</location>
        <topology evidence="1">Multi-pass membrane protein</topology>
    </subcellularLocation>
</comment>
<feature type="compositionally biased region" description="Polar residues" evidence="6">
    <location>
        <begin position="10"/>
        <end position="21"/>
    </location>
</feature>
<dbReference type="GO" id="GO:0015179">
    <property type="term" value="F:L-amino acid transmembrane transporter activity"/>
    <property type="evidence" value="ECO:0007669"/>
    <property type="project" value="TreeGrafter"/>
</dbReference>
<feature type="transmembrane region" description="Helical" evidence="7">
    <location>
        <begin position="333"/>
        <end position="354"/>
    </location>
</feature>
<feature type="domain" description="Amino acid transporter transmembrane" evidence="8">
    <location>
        <begin position="92"/>
        <end position="461"/>
    </location>
</feature>
<feature type="transmembrane region" description="Helical" evidence="7">
    <location>
        <begin position="439"/>
        <end position="461"/>
    </location>
</feature>
<evidence type="ECO:0000256" key="3">
    <source>
        <dbReference type="ARBA" id="ARBA00022692"/>
    </source>
</evidence>
<dbReference type="PANTHER" id="PTHR22950">
    <property type="entry name" value="AMINO ACID TRANSPORTER"/>
    <property type="match status" value="1"/>
</dbReference>
<gene>
    <name evidence="9" type="ORF">EK21DRAFT_54041</name>
</gene>
<accession>A0A9P4LU56</accession>
<dbReference type="Proteomes" id="UP000799777">
    <property type="component" value="Unassembled WGS sequence"/>
</dbReference>
<evidence type="ECO:0000256" key="5">
    <source>
        <dbReference type="ARBA" id="ARBA00023136"/>
    </source>
</evidence>
<proteinExistence type="inferred from homology"/>
<feature type="transmembrane region" description="Helical" evidence="7">
    <location>
        <begin position="400"/>
        <end position="427"/>
    </location>
</feature>
<dbReference type="AlphaFoldDB" id="A0A9P4LU56"/>